<evidence type="ECO:0000313" key="2">
    <source>
        <dbReference type="EMBL" id="MBB5803359.1"/>
    </source>
</evidence>
<name>A0A7W9HJB9_9PSEU</name>
<feature type="region of interest" description="Disordered" evidence="1">
    <location>
        <begin position="85"/>
        <end position="126"/>
    </location>
</feature>
<reference evidence="2 3" key="1">
    <citation type="submission" date="2020-08" db="EMBL/GenBank/DDBJ databases">
        <title>Sequencing the genomes of 1000 actinobacteria strains.</title>
        <authorList>
            <person name="Klenk H.-P."/>
        </authorList>
    </citation>
    <scope>NUCLEOTIDE SEQUENCE [LARGE SCALE GENOMIC DNA]</scope>
    <source>
        <strain evidence="2 3">DSM 45486</strain>
    </source>
</reference>
<keyword evidence="3" id="KW-1185">Reference proteome</keyword>
<dbReference type="AlphaFoldDB" id="A0A7W9HJB9"/>
<feature type="compositionally biased region" description="Polar residues" evidence="1">
    <location>
        <begin position="116"/>
        <end position="126"/>
    </location>
</feature>
<gene>
    <name evidence="2" type="ORF">F4560_003127</name>
</gene>
<protein>
    <submittedName>
        <fullName evidence="2">Uncharacterized protein</fullName>
    </submittedName>
</protein>
<evidence type="ECO:0000313" key="3">
    <source>
        <dbReference type="Proteomes" id="UP000552097"/>
    </source>
</evidence>
<sequence>MVDDVVRPVLDGEHVFQRPRRGQLRHVRQLMATKDLSAYKKVLADAGVEVESICDWKSLTAALEEVEQAGKKGITFSAVGTEEGSFQVLPDSGARRPSRPTSPPSTRCPRCRCGKTGSTRSMRPTR</sequence>
<comment type="caution">
    <text evidence="2">The sequence shown here is derived from an EMBL/GenBank/DDBJ whole genome shotgun (WGS) entry which is preliminary data.</text>
</comment>
<proteinExistence type="predicted"/>
<dbReference type="Proteomes" id="UP000552097">
    <property type="component" value="Unassembled WGS sequence"/>
</dbReference>
<organism evidence="2 3">
    <name type="scientific">Saccharothrix ecbatanensis</name>
    <dbReference type="NCBI Taxonomy" id="1105145"/>
    <lineage>
        <taxon>Bacteria</taxon>
        <taxon>Bacillati</taxon>
        <taxon>Actinomycetota</taxon>
        <taxon>Actinomycetes</taxon>
        <taxon>Pseudonocardiales</taxon>
        <taxon>Pseudonocardiaceae</taxon>
        <taxon>Saccharothrix</taxon>
    </lineage>
</organism>
<dbReference type="EMBL" id="JACHMO010000001">
    <property type="protein sequence ID" value="MBB5803359.1"/>
    <property type="molecule type" value="Genomic_DNA"/>
</dbReference>
<evidence type="ECO:0000256" key="1">
    <source>
        <dbReference type="SAM" id="MobiDB-lite"/>
    </source>
</evidence>
<accession>A0A7W9HJB9</accession>